<accession>A0A1W1E3D8</accession>
<proteinExistence type="predicted"/>
<organism evidence="1">
    <name type="scientific">hydrothermal vent metagenome</name>
    <dbReference type="NCBI Taxonomy" id="652676"/>
    <lineage>
        <taxon>unclassified sequences</taxon>
        <taxon>metagenomes</taxon>
        <taxon>ecological metagenomes</taxon>
    </lineage>
</organism>
<evidence type="ECO:0000313" key="1">
    <source>
        <dbReference type="EMBL" id="SFV88472.1"/>
    </source>
</evidence>
<sequence>MKDGVLMIIHIYAINNLNSGTYKKPVIKSKTRENGIEA</sequence>
<reference evidence="1" key="1">
    <citation type="submission" date="2016-10" db="EMBL/GenBank/DDBJ databases">
        <authorList>
            <person name="de Groot N.N."/>
        </authorList>
    </citation>
    <scope>NUCLEOTIDE SEQUENCE</scope>
</reference>
<gene>
    <name evidence="1" type="ORF">MNB_SUP05-SYMBIONT-7-97</name>
</gene>
<dbReference type="EMBL" id="FPIA01000053">
    <property type="protein sequence ID" value="SFV88472.1"/>
    <property type="molecule type" value="Genomic_DNA"/>
</dbReference>
<name>A0A1W1E3D8_9ZZZZ</name>
<dbReference type="AlphaFoldDB" id="A0A1W1E3D8"/>
<protein>
    <submittedName>
        <fullName evidence="1">Uncharacterized protein</fullName>
    </submittedName>
</protein>